<dbReference type="PRINTS" id="PR00111">
    <property type="entry name" value="ABHYDROLASE"/>
</dbReference>
<dbReference type="GO" id="GO:0016787">
    <property type="term" value="F:hydrolase activity"/>
    <property type="evidence" value="ECO:0007669"/>
    <property type="project" value="UniProtKB-KW"/>
</dbReference>
<evidence type="ECO:0000259" key="1">
    <source>
        <dbReference type="Pfam" id="PF00561"/>
    </source>
</evidence>
<dbReference type="PANTHER" id="PTHR43329">
    <property type="entry name" value="EPOXIDE HYDROLASE"/>
    <property type="match status" value="1"/>
</dbReference>
<reference evidence="2 3" key="1">
    <citation type="submission" date="2024-09" db="EMBL/GenBank/DDBJ databases">
        <authorList>
            <person name="Sun Q."/>
            <person name="Mori K."/>
        </authorList>
    </citation>
    <scope>NUCLEOTIDE SEQUENCE [LARGE SCALE GENOMIC DNA]</scope>
    <source>
        <strain evidence="2 3">TBRC 1432</strain>
    </source>
</reference>
<name>A0ABV6MPX6_9PSEU</name>
<dbReference type="EMBL" id="JBHLUD010000003">
    <property type="protein sequence ID" value="MFC0542329.1"/>
    <property type="molecule type" value="Genomic_DNA"/>
</dbReference>
<dbReference type="SUPFAM" id="SSF53474">
    <property type="entry name" value="alpha/beta-Hydrolases"/>
    <property type="match status" value="1"/>
</dbReference>
<dbReference type="InterPro" id="IPR000073">
    <property type="entry name" value="AB_hydrolase_1"/>
</dbReference>
<protein>
    <submittedName>
        <fullName evidence="2">Alpha/beta fold hydrolase</fullName>
    </submittedName>
</protein>
<dbReference type="Pfam" id="PF00561">
    <property type="entry name" value="Abhydrolase_1"/>
    <property type="match status" value="1"/>
</dbReference>
<gene>
    <name evidence="2" type="ORF">ACFFH7_12605</name>
</gene>
<dbReference type="InterPro" id="IPR029058">
    <property type="entry name" value="AB_hydrolase_fold"/>
</dbReference>
<accession>A0ABV6MPX6</accession>
<feature type="domain" description="AB hydrolase-1" evidence="1">
    <location>
        <begin position="33"/>
        <end position="157"/>
    </location>
</feature>
<dbReference type="Gene3D" id="3.40.50.1820">
    <property type="entry name" value="alpha/beta hydrolase"/>
    <property type="match status" value="1"/>
</dbReference>
<dbReference type="Proteomes" id="UP001589810">
    <property type="component" value="Unassembled WGS sequence"/>
</dbReference>
<comment type="caution">
    <text evidence="2">The sequence shown here is derived from an EMBL/GenBank/DDBJ whole genome shotgun (WGS) entry which is preliminary data.</text>
</comment>
<dbReference type="RefSeq" id="WP_273942850.1">
    <property type="nucleotide sequence ID" value="NZ_CP097263.1"/>
</dbReference>
<sequence>MSLRKTSPADFEHKFADVNGTRLHYVVAGRGEPLILMGGWPRTWWQFHKVIPLLAKHYRVIAVDIRGMGDSARPAEGYDKKTMARDIHELINRLGFERAHVYGDDIGGQVAFSLAWNHPESVDGLVIADGIHPSEAMYQFPMVPRPGQPVYPWWWATGLLDGLVESWQAGKFRAIIDWNIEHIGGDPSMFDEQSRDIYAAAYNTPEAIRATNGWFRTFGQDIADFATYPKLEKPLLYLGGTLLPVSKPVVEAFSTTVAFVEFPDAGHFLAEQHPERFADVLTRHFG</sequence>
<evidence type="ECO:0000313" key="2">
    <source>
        <dbReference type="EMBL" id="MFC0542329.1"/>
    </source>
</evidence>
<evidence type="ECO:0000313" key="3">
    <source>
        <dbReference type="Proteomes" id="UP001589810"/>
    </source>
</evidence>
<keyword evidence="2" id="KW-0378">Hydrolase</keyword>
<proteinExistence type="predicted"/>
<keyword evidence="3" id="KW-1185">Reference proteome</keyword>
<organism evidence="2 3">
    <name type="scientific">Kutzneria chonburiensis</name>
    <dbReference type="NCBI Taxonomy" id="1483604"/>
    <lineage>
        <taxon>Bacteria</taxon>
        <taxon>Bacillati</taxon>
        <taxon>Actinomycetota</taxon>
        <taxon>Actinomycetes</taxon>
        <taxon>Pseudonocardiales</taxon>
        <taxon>Pseudonocardiaceae</taxon>
        <taxon>Kutzneria</taxon>
    </lineage>
</organism>